<protein>
    <submittedName>
        <fullName evidence="2">Uncharacterized protein</fullName>
    </submittedName>
</protein>
<reference evidence="2" key="1">
    <citation type="journal article" date="2018" name="Genome Biol. Evol.">
        <title>Genomics and development of Lentinus tigrinus, a white-rot wood-decaying mushroom with dimorphic fruiting bodies.</title>
        <authorList>
            <person name="Wu B."/>
            <person name="Xu Z."/>
            <person name="Knudson A."/>
            <person name="Carlson A."/>
            <person name="Chen N."/>
            <person name="Kovaka S."/>
            <person name="LaButti K."/>
            <person name="Lipzen A."/>
            <person name="Pennachio C."/>
            <person name="Riley R."/>
            <person name="Schakwitz W."/>
            <person name="Umezawa K."/>
            <person name="Ohm R.A."/>
            <person name="Grigoriev I.V."/>
            <person name="Nagy L.G."/>
            <person name="Gibbons J."/>
            <person name="Hibbett D."/>
        </authorList>
    </citation>
    <scope>NUCLEOTIDE SEQUENCE [LARGE SCALE GENOMIC DNA]</scope>
    <source>
        <strain evidence="2">ALCF2SS1-6</strain>
    </source>
</reference>
<feature type="region of interest" description="Disordered" evidence="1">
    <location>
        <begin position="1"/>
        <end position="69"/>
    </location>
</feature>
<evidence type="ECO:0000256" key="1">
    <source>
        <dbReference type="SAM" id="MobiDB-lite"/>
    </source>
</evidence>
<sequence>MTPSPSPKPSRLRLRAPARIASTVSPLLTRPRSSHPVPSRQPVPDSHTLDVSPTKQPPIARLPSPVFRL</sequence>
<name>A0A5C2RQG9_9APHY</name>
<evidence type="ECO:0000313" key="3">
    <source>
        <dbReference type="Proteomes" id="UP000313359"/>
    </source>
</evidence>
<dbReference type="AlphaFoldDB" id="A0A5C2RQG9"/>
<gene>
    <name evidence="2" type="ORF">L227DRAFT_581343</name>
</gene>
<dbReference type="Proteomes" id="UP000313359">
    <property type="component" value="Unassembled WGS sequence"/>
</dbReference>
<accession>A0A5C2RQG9</accession>
<keyword evidence="3" id="KW-1185">Reference proteome</keyword>
<evidence type="ECO:0000313" key="2">
    <source>
        <dbReference type="EMBL" id="RPD53420.1"/>
    </source>
</evidence>
<dbReference type="EMBL" id="ML122322">
    <property type="protein sequence ID" value="RPD53420.1"/>
    <property type="molecule type" value="Genomic_DNA"/>
</dbReference>
<proteinExistence type="predicted"/>
<organism evidence="2 3">
    <name type="scientific">Lentinus tigrinus ALCF2SS1-6</name>
    <dbReference type="NCBI Taxonomy" id="1328759"/>
    <lineage>
        <taxon>Eukaryota</taxon>
        <taxon>Fungi</taxon>
        <taxon>Dikarya</taxon>
        <taxon>Basidiomycota</taxon>
        <taxon>Agaricomycotina</taxon>
        <taxon>Agaricomycetes</taxon>
        <taxon>Polyporales</taxon>
        <taxon>Polyporaceae</taxon>
        <taxon>Lentinus</taxon>
    </lineage>
</organism>